<protein>
    <recommendedName>
        <fullName evidence="1">Calponin-homology (CH) domain-containing protein</fullName>
    </recommendedName>
</protein>
<reference evidence="2" key="1">
    <citation type="submission" date="2020-11" db="EMBL/GenBank/DDBJ databases">
        <authorList>
            <person name="Tran Van P."/>
        </authorList>
    </citation>
    <scope>NUCLEOTIDE SEQUENCE</scope>
</reference>
<evidence type="ECO:0000259" key="1">
    <source>
        <dbReference type="PROSITE" id="PS50021"/>
    </source>
</evidence>
<dbReference type="InterPro" id="IPR003096">
    <property type="entry name" value="SM22_calponin"/>
</dbReference>
<dbReference type="EMBL" id="CAJPEX010000786">
    <property type="protein sequence ID" value="CAG0917208.1"/>
    <property type="molecule type" value="Genomic_DNA"/>
</dbReference>
<dbReference type="EMBL" id="OA882823">
    <property type="protein sequence ID" value="CAD7277056.1"/>
    <property type="molecule type" value="Genomic_DNA"/>
</dbReference>
<dbReference type="PRINTS" id="PR00888">
    <property type="entry name" value="SM22CALPONIN"/>
</dbReference>
<dbReference type="PANTHER" id="PTHR47385:SF14">
    <property type="entry name" value="TRANSGELIN"/>
    <property type="match status" value="1"/>
</dbReference>
<evidence type="ECO:0000313" key="2">
    <source>
        <dbReference type="EMBL" id="CAD7277056.1"/>
    </source>
</evidence>
<dbReference type="Proteomes" id="UP000678499">
    <property type="component" value="Unassembled WGS sequence"/>
</dbReference>
<proteinExistence type="predicted"/>
<sequence length="307" mass="33947">MVYIMGGNGETLSINFVDSFVAQFPAIVAGRRTSDIAMQLANFLKPGSVKKINNTTMAFKCMENIGAFLQVAAGCGVPSTELFQTVDLWERQNLNMVVICLQSLGRKIMAKYDEYLASECLEWVKCVTNENFSTSGDPENFHAVLKDGQVLCRLANFLKPGSVKKINNTTMAFKCMENIGAFLQVAAGCGVPSTELFQTVDLWERQNLNMVVICLQSLGRKIMAKYDEYLASECLEWVKCVTNENFSTSGDPENFHAVLKDGQVLCSPGRTFSGDQRPKEGGLRSTNEVIKDSVHEIAYAPTPSRKK</sequence>
<organism evidence="2">
    <name type="scientific">Notodromas monacha</name>
    <dbReference type="NCBI Taxonomy" id="399045"/>
    <lineage>
        <taxon>Eukaryota</taxon>
        <taxon>Metazoa</taxon>
        <taxon>Ecdysozoa</taxon>
        <taxon>Arthropoda</taxon>
        <taxon>Crustacea</taxon>
        <taxon>Oligostraca</taxon>
        <taxon>Ostracoda</taxon>
        <taxon>Podocopa</taxon>
        <taxon>Podocopida</taxon>
        <taxon>Cypridocopina</taxon>
        <taxon>Cypridoidea</taxon>
        <taxon>Cyprididae</taxon>
        <taxon>Notodromas</taxon>
    </lineage>
</organism>
<dbReference type="InterPro" id="IPR036872">
    <property type="entry name" value="CH_dom_sf"/>
</dbReference>
<keyword evidence="3" id="KW-1185">Reference proteome</keyword>
<dbReference type="InterPro" id="IPR050606">
    <property type="entry name" value="Calponin-like"/>
</dbReference>
<dbReference type="FunFam" id="1.10.418.10:FF:000075">
    <property type="entry name" value="Transgelin"/>
    <property type="match status" value="1"/>
</dbReference>
<accession>A0A7R9GC42</accession>
<dbReference type="InterPro" id="IPR001715">
    <property type="entry name" value="CH_dom"/>
</dbReference>
<dbReference type="SUPFAM" id="SSF47576">
    <property type="entry name" value="Calponin-homology domain, CH-domain"/>
    <property type="match status" value="3"/>
</dbReference>
<dbReference type="Gene3D" id="1.10.418.10">
    <property type="entry name" value="Calponin-like domain"/>
    <property type="match status" value="3"/>
</dbReference>
<dbReference type="GO" id="GO:0051015">
    <property type="term" value="F:actin filament binding"/>
    <property type="evidence" value="ECO:0007669"/>
    <property type="project" value="TreeGrafter"/>
</dbReference>
<evidence type="ECO:0000313" key="3">
    <source>
        <dbReference type="Proteomes" id="UP000678499"/>
    </source>
</evidence>
<name>A0A7R9GC42_9CRUS</name>
<dbReference type="GO" id="GO:0007015">
    <property type="term" value="P:actin filament organization"/>
    <property type="evidence" value="ECO:0007669"/>
    <property type="project" value="TreeGrafter"/>
</dbReference>
<gene>
    <name evidence="2" type="ORF">NMOB1V02_LOCUS4798</name>
</gene>
<dbReference type="PANTHER" id="PTHR47385">
    <property type="entry name" value="CALPONIN"/>
    <property type="match status" value="1"/>
</dbReference>
<dbReference type="OrthoDB" id="21595at2759"/>
<dbReference type="GO" id="GO:0015629">
    <property type="term" value="C:actin cytoskeleton"/>
    <property type="evidence" value="ECO:0007669"/>
    <property type="project" value="TreeGrafter"/>
</dbReference>
<dbReference type="AlphaFoldDB" id="A0A7R9GC42"/>
<dbReference type="SMART" id="SM00033">
    <property type="entry name" value="CH"/>
    <property type="match status" value="2"/>
</dbReference>
<feature type="domain" description="Calponin-homology (CH)" evidence="1">
    <location>
        <begin position="1"/>
        <end position="109"/>
    </location>
</feature>
<feature type="domain" description="Calponin-homology (CH)" evidence="1">
    <location>
        <begin position="114"/>
        <end position="223"/>
    </location>
</feature>
<dbReference type="Pfam" id="PF00307">
    <property type="entry name" value="CH"/>
    <property type="match status" value="2"/>
</dbReference>
<dbReference type="PROSITE" id="PS50021">
    <property type="entry name" value="CH"/>
    <property type="match status" value="2"/>
</dbReference>